<feature type="signal peptide" evidence="1">
    <location>
        <begin position="1"/>
        <end position="27"/>
    </location>
</feature>
<sequence>MESHKKLMSALALAVMVGATQVPSAEALTVSTTNDANVLASNILGSGITLVGSASYSGGSTASGTFTNGGNIGMASGILLTSGSAALAQGPNNVGNAGLSNGAPGYTPLNALIPGYSTYNASVLSFNFTTKGGDLFFNYVFGSEEYNEWVGSPYNDVFAFFLDGKNIALIPGTSTPVSINNVNNGKNSAYFRDNTNGAFNTQYDGLTTVLTATALALAEGQHHIDIAIADTSDTYWDSGVFIQAGTFSDTPTPTVPEPSTFVLLGLGLAGVGLARRRSKK</sequence>
<keyword evidence="4" id="KW-1185">Reference proteome</keyword>
<dbReference type="RefSeq" id="WP_246329766.1">
    <property type="nucleotide sequence ID" value="NZ_BLXZ01000003.1"/>
</dbReference>
<evidence type="ECO:0000259" key="2">
    <source>
        <dbReference type="Pfam" id="PF07589"/>
    </source>
</evidence>
<feature type="chain" id="PRO_5027901502" description="Ice-binding protein C-terminal domain-containing protein" evidence="1">
    <location>
        <begin position="28"/>
        <end position="280"/>
    </location>
</feature>
<evidence type="ECO:0000256" key="1">
    <source>
        <dbReference type="SAM" id="SignalP"/>
    </source>
</evidence>
<comment type="caution">
    <text evidence="3">The sequence shown here is derived from an EMBL/GenBank/DDBJ whole genome shotgun (WGS) entry which is preliminary data.</text>
</comment>
<dbReference type="NCBIfam" id="TIGR02595">
    <property type="entry name" value="PEP_CTERM"/>
    <property type="match status" value="1"/>
</dbReference>
<organism evidence="3 4">
    <name type="scientific">Geomonas limicola</name>
    <dbReference type="NCBI Taxonomy" id="2740186"/>
    <lineage>
        <taxon>Bacteria</taxon>
        <taxon>Pseudomonadati</taxon>
        <taxon>Thermodesulfobacteriota</taxon>
        <taxon>Desulfuromonadia</taxon>
        <taxon>Geobacterales</taxon>
        <taxon>Geobacteraceae</taxon>
        <taxon>Geomonas</taxon>
    </lineage>
</organism>
<dbReference type="NCBIfam" id="NF038133">
    <property type="entry name" value="choice_anch_L"/>
    <property type="match status" value="1"/>
</dbReference>
<reference evidence="4" key="1">
    <citation type="submission" date="2020-06" db="EMBL/GenBank/DDBJ databases">
        <title>Draft genomic sequecing of Geomonas sp. Red745.</title>
        <authorList>
            <person name="Itoh H."/>
            <person name="Xu Z.X."/>
            <person name="Ushijima N."/>
            <person name="Masuda Y."/>
            <person name="Shiratori Y."/>
            <person name="Senoo K."/>
        </authorList>
    </citation>
    <scope>NUCLEOTIDE SEQUENCE [LARGE SCALE GENOMIC DNA]</scope>
    <source>
        <strain evidence="4">Red745</strain>
    </source>
</reference>
<evidence type="ECO:0000313" key="4">
    <source>
        <dbReference type="Proteomes" id="UP000587586"/>
    </source>
</evidence>
<protein>
    <recommendedName>
        <fullName evidence="2">Ice-binding protein C-terminal domain-containing protein</fullName>
    </recommendedName>
</protein>
<dbReference type="Pfam" id="PF07589">
    <property type="entry name" value="PEP-CTERM"/>
    <property type="match status" value="1"/>
</dbReference>
<accession>A0A6V8N6X7</accession>
<feature type="domain" description="Ice-binding protein C-terminal" evidence="2">
    <location>
        <begin position="254"/>
        <end position="276"/>
    </location>
</feature>
<name>A0A6V8N6X7_9BACT</name>
<proteinExistence type="predicted"/>
<keyword evidence="1" id="KW-0732">Signal</keyword>
<dbReference type="AlphaFoldDB" id="A0A6V8N6X7"/>
<dbReference type="Proteomes" id="UP000587586">
    <property type="component" value="Unassembled WGS sequence"/>
</dbReference>
<dbReference type="InterPro" id="IPR049804">
    <property type="entry name" value="Choice_anch_L"/>
</dbReference>
<dbReference type="InterPro" id="IPR013424">
    <property type="entry name" value="Ice-binding_C"/>
</dbReference>
<gene>
    <name evidence="3" type="ORF">GMLC_19210</name>
</gene>
<evidence type="ECO:0000313" key="3">
    <source>
        <dbReference type="EMBL" id="GFO68342.1"/>
    </source>
</evidence>
<dbReference type="EMBL" id="BLXZ01000003">
    <property type="protein sequence ID" value="GFO68342.1"/>
    <property type="molecule type" value="Genomic_DNA"/>
</dbReference>